<evidence type="ECO:0000313" key="2">
    <source>
        <dbReference type="Proteomes" id="UP000283210"/>
    </source>
</evidence>
<dbReference type="EMBL" id="CM012450">
    <property type="protein sequence ID" value="RVE63795.1"/>
    <property type="molecule type" value="Genomic_DNA"/>
</dbReference>
<reference evidence="1 2" key="1">
    <citation type="submission" date="2018-11" db="EMBL/GenBank/DDBJ databases">
        <authorList>
            <person name="Lopez-Roques C."/>
            <person name="Donnadieu C."/>
            <person name="Bouchez O."/>
            <person name="Klopp C."/>
            <person name="Cabau C."/>
            <person name="Zahm M."/>
        </authorList>
    </citation>
    <scope>NUCLEOTIDE SEQUENCE [LARGE SCALE GENOMIC DNA]</scope>
    <source>
        <strain evidence="1">RS831</strain>
        <tissue evidence="1">Whole body</tissue>
    </source>
</reference>
<evidence type="ECO:0000313" key="1">
    <source>
        <dbReference type="EMBL" id="RVE63795.1"/>
    </source>
</evidence>
<keyword evidence="2" id="KW-1185">Reference proteome</keyword>
<name>A0A437CLW1_ORYJA</name>
<reference evidence="1 2" key="2">
    <citation type="submission" date="2019-01" db="EMBL/GenBank/DDBJ databases">
        <title>A chromosome length genome reference of the Java medaka (oryzias javanicus).</title>
        <authorList>
            <person name="Herpin A."/>
            <person name="Takehana Y."/>
            <person name="Naruse K."/>
            <person name="Ansai S."/>
            <person name="Kawaguchi M."/>
        </authorList>
    </citation>
    <scope>NUCLEOTIDE SEQUENCE [LARGE SCALE GENOMIC DNA]</scope>
    <source>
        <strain evidence="1">RS831</strain>
        <tissue evidence="1">Whole body</tissue>
    </source>
</reference>
<dbReference type="Proteomes" id="UP000283210">
    <property type="component" value="Chromosome 14"/>
</dbReference>
<proteinExistence type="predicted"/>
<sequence>MSHDKSLWESMEHDSLILMRGGQQQQLLNRRSKQRPPLLQGRKIFRRREALLSDSLSCQDFAPRFDAGAAEENFSSGGELLSMRARDARRSSPS</sequence>
<protein>
    <submittedName>
        <fullName evidence="1">Uncharacterized protein</fullName>
    </submittedName>
</protein>
<accession>A0A437CLW1</accession>
<organism evidence="1 2">
    <name type="scientific">Oryzias javanicus</name>
    <name type="common">Javanese ricefish</name>
    <name type="synonym">Aplocheilus javanicus</name>
    <dbReference type="NCBI Taxonomy" id="123683"/>
    <lineage>
        <taxon>Eukaryota</taxon>
        <taxon>Metazoa</taxon>
        <taxon>Chordata</taxon>
        <taxon>Craniata</taxon>
        <taxon>Vertebrata</taxon>
        <taxon>Euteleostomi</taxon>
        <taxon>Actinopterygii</taxon>
        <taxon>Neopterygii</taxon>
        <taxon>Teleostei</taxon>
        <taxon>Neoteleostei</taxon>
        <taxon>Acanthomorphata</taxon>
        <taxon>Ovalentaria</taxon>
        <taxon>Atherinomorphae</taxon>
        <taxon>Beloniformes</taxon>
        <taxon>Adrianichthyidae</taxon>
        <taxon>Oryziinae</taxon>
        <taxon>Oryzias</taxon>
    </lineage>
</organism>
<dbReference type="AlphaFoldDB" id="A0A437CLW1"/>
<gene>
    <name evidence="1" type="ORF">OJAV_G00139830</name>
</gene>